<proteinExistence type="predicted"/>
<gene>
    <name evidence="1" type="ORF">QAD02_006994</name>
</gene>
<dbReference type="Proteomes" id="UP001239111">
    <property type="component" value="Chromosome 4"/>
</dbReference>
<protein>
    <submittedName>
        <fullName evidence="1">Uncharacterized protein</fullName>
    </submittedName>
</protein>
<evidence type="ECO:0000313" key="1">
    <source>
        <dbReference type="EMBL" id="KAJ8665332.1"/>
    </source>
</evidence>
<reference evidence="1" key="1">
    <citation type="submission" date="2023-04" db="EMBL/GenBank/DDBJ databases">
        <title>A chromosome-level genome assembly of the parasitoid wasp Eretmocerus hayati.</title>
        <authorList>
            <person name="Zhong Y."/>
            <person name="Liu S."/>
            <person name="Liu Y."/>
        </authorList>
    </citation>
    <scope>NUCLEOTIDE SEQUENCE</scope>
    <source>
        <strain evidence="1">ZJU_SS_LIU_2023</strain>
    </source>
</reference>
<accession>A0ACC2N2S1</accession>
<name>A0ACC2N2S1_9HYME</name>
<comment type="caution">
    <text evidence="1">The sequence shown here is derived from an EMBL/GenBank/DDBJ whole genome shotgun (WGS) entry which is preliminary data.</text>
</comment>
<keyword evidence="2" id="KW-1185">Reference proteome</keyword>
<organism evidence="1 2">
    <name type="scientific">Eretmocerus hayati</name>
    <dbReference type="NCBI Taxonomy" id="131215"/>
    <lineage>
        <taxon>Eukaryota</taxon>
        <taxon>Metazoa</taxon>
        <taxon>Ecdysozoa</taxon>
        <taxon>Arthropoda</taxon>
        <taxon>Hexapoda</taxon>
        <taxon>Insecta</taxon>
        <taxon>Pterygota</taxon>
        <taxon>Neoptera</taxon>
        <taxon>Endopterygota</taxon>
        <taxon>Hymenoptera</taxon>
        <taxon>Apocrita</taxon>
        <taxon>Proctotrupomorpha</taxon>
        <taxon>Chalcidoidea</taxon>
        <taxon>Aphelinidae</taxon>
        <taxon>Aphelininae</taxon>
        <taxon>Eretmocerus</taxon>
    </lineage>
</organism>
<evidence type="ECO:0000313" key="2">
    <source>
        <dbReference type="Proteomes" id="UP001239111"/>
    </source>
</evidence>
<sequence>MGEFRLSNYDCIGFDLDSTIIHYNKRSLFHLVYDLLTSFLVAKKNYNPKYFDEPLNSKDLDFVRKGLFMDFHNGNILSLTTEGKVHHACHGTKVLSPSDIEEYYPNKEWEPCSIFSRDPLVAWNGSLSVKIRTVANVFDAPFTLVFAKAVDGMDQENGGKLDKYNIWSDMQDAIYDMYAREQSGGKFYSELRNNPSQYIYKCNPEVLNWIRKIKQSKKTFLVTGATPEFLEGTTNYALGQDWRSLFDIIVCYAKKPGFFTSDRSFYSLKNNLEDEKVSSHQFRSGEIYSQGNWNELSEFLSNITGKSQPKCLYVGDDLLQDIYAPKKHELCDTVAISDELLVDRPSHDSCDTNLKNDENILVSKLWGSFFFLKSSSGSKDSFWSNIIKKYSKICIPNLEIFTNKPLDEPFKCFGQDSNDDLCGFHPYTPRNPTHQ</sequence>
<dbReference type="EMBL" id="CM056744">
    <property type="protein sequence ID" value="KAJ8665332.1"/>
    <property type="molecule type" value="Genomic_DNA"/>
</dbReference>